<feature type="compositionally biased region" description="Low complexity" evidence="1">
    <location>
        <begin position="284"/>
        <end position="327"/>
    </location>
</feature>
<dbReference type="PRINTS" id="PR00014">
    <property type="entry name" value="FNTYPEIII"/>
</dbReference>
<feature type="domain" description="Fibronectin type-III" evidence="3">
    <location>
        <begin position="842"/>
        <end position="930"/>
    </location>
</feature>
<dbReference type="RefSeq" id="XP_036367224.1">
    <property type="nucleotide sequence ID" value="XM_036511331.1"/>
</dbReference>
<dbReference type="InterPro" id="IPR003961">
    <property type="entry name" value="FN3_dom"/>
</dbReference>
<dbReference type="PANTHER" id="PTHR24099">
    <property type="entry name" value="E3 UBIQUITIN-PROTEIN LIGASE TRIM36-RELATED"/>
    <property type="match status" value="1"/>
</dbReference>
<keyword evidence="4" id="KW-1185">Reference proteome</keyword>
<keyword evidence="2" id="KW-1133">Transmembrane helix</keyword>
<feature type="compositionally biased region" description="Low complexity" evidence="1">
    <location>
        <begin position="246"/>
        <end position="260"/>
    </location>
</feature>
<dbReference type="InterPro" id="IPR013783">
    <property type="entry name" value="Ig-like_fold"/>
</dbReference>
<feature type="domain" description="Fibronectin type-III" evidence="3">
    <location>
        <begin position="1125"/>
        <end position="1216"/>
    </location>
</feature>
<evidence type="ECO:0000256" key="1">
    <source>
        <dbReference type="SAM" id="MobiDB-lite"/>
    </source>
</evidence>
<dbReference type="InterPro" id="IPR036116">
    <property type="entry name" value="FN3_sf"/>
</dbReference>
<feature type="compositionally biased region" description="Low complexity" evidence="1">
    <location>
        <begin position="99"/>
        <end position="108"/>
    </location>
</feature>
<proteinExistence type="predicted"/>
<dbReference type="PANTHER" id="PTHR24099:SF11">
    <property type="entry name" value="FIBRONECTIN TYPE III DOMAIN-CONTAINING 3BA-RELATED"/>
    <property type="match status" value="1"/>
</dbReference>
<dbReference type="Pfam" id="PF00041">
    <property type="entry name" value="fn3"/>
    <property type="match status" value="6"/>
</dbReference>
<feature type="compositionally biased region" description="Acidic residues" evidence="1">
    <location>
        <begin position="57"/>
        <end position="81"/>
    </location>
</feature>
<feature type="compositionally biased region" description="Low complexity" evidence="1">
    <location>
        <begin position="180"/>
        <end position="193"/>
    </location>
</feature>
<evidence type="ECO:0000259" key="3">
    <source>
        <dbReference type="PROSITE" id="PS50853"/>
    </source>
</evidence>
<reference evidence="5 6" key="1">
    <citation type="submission" date="2025-08" db="UniProtKB">
        <authorList>
            <consortium name="RefSeq"/>
        </authorList>
    </citation>
    <scope>IDENTIFICATION</scope>
</reference>
<evidence type="ECO:0000313" key="4">
    <source>
        <dbReference type="Proteomes" id="UP000515154"/>
    </source>
</evidence>
<organism evidence="4 5">
    <name type="scientific">Octopus sinensis</name>
    <name type="common">East Asian common octopus</name>
    <dbReference type="NCBI Taxonomy" id="2607531"/>
    <lineage>
        <taxon>Eukaryota</taxon>
        <taxon>Metazoa</taxon>
        <taxon>Spiralia</taxon>
        <taxon>Lophotrochozoa</taxon>
        <taxon>Mollusca</taxon>
        <taxon>Cephalopoda</taxon>
        <taxon>Coleoidea</taxon>
        <taxon>Octopodiformes</taxon>
        <taxon>Octopoda</taxon>
        <taxon>Incirrata</taxon>
        <taxon>Octopodidae</taxon>
        <taxon>Octopus</taxon>
    </lineage>
</organism>
<dbReference type="FunFam" id="2.60.40.10:FF:000373">
    <property type="entry name" value="fibronectin type-III domain-containing protein 3A isoform X1"/>
    <property type="match status" value="1"/>
</dbReference>
<feature type="region of interest" description="Disordered" evidence="1">
    <location>
        <begin position="177"/>
        <end position="198"/>
    </location>
</feature>
<name>A0A6P7TCK4_9MOLL</name>
<dbReference type="RefSeq" id="XP_036367225.1">
    <property type="nucleotide sequence ID" value="XM_036511332.1"/>
</dbReference>
<feature type="compositionally biased region" description="Low complexity" evidence="1">
    <location>
        <begin position="44"/>
        <end position="55"/>
    </location>
</feature>
<dbReference type="RefSeq" id="XP_029648055.1">
    <property type="nucleotide sequence ID" value="XM_029792195.2"/>
</dbReference>
<dbReference type="InterPro" id="IPR050617">
    <property type="entry name" value="E3_ligase_FN3/SPRY"/>
</dbReference>
<keyword evidence="2" id="KW-0472">Membrane</keyword>
<feature type="region of interest" description="Disordered" evidence="1">
    <location>
        <begin position="1"/>
        <end position="110"/>
    </location>
</feature>
<dbReference type="CDD" id="cd00063">
    <property type="entry name" value="FN3"/>
    <property type="match status" value="9"/>
</dbReference>
<feature type="domain" description="Fibronectin type-III" evidence="3">
    <location>
        <begin position="746"/>
        <end position="841"/>
    </location>
</feature>
<protein>
    <submittedName>
        <fullName evidence="5 6">Fibronectin type-III domain-containing protein 3A isoform X1</fullName>
    </submittedName>
</protein>
<feature type="domain" description="Fibronectin type-III" evidence="3">
    <location>
        <begin position="931"/>
        <end position="1025"/>
    </location>
</feature>
<feature type="compositionally biased region" description="Low complexity" evidence="1">
    <location>
        <begin position="526"/>
        <end position="539"/>
    </location>
</feature>
<evidence type="ECO:0000313" key="7">
    <source>
        <dbReference type="RefSeq" id="XP_036367224.1"/>
    </source>
</evidence>
<keyword evidence="2" id="KW-0812">Transmembrane</keyword>
<feature type="domain" description="Fibronectin type-III" evidence="3">
    <location>
        <begin position="1217"/>
        <end position="1307"/>
    </location>
</feature>
<sequence>MSESQETKNSEDLSQQPQQQLQQQQQPVPLKENGQQIANNISKTSSVTTVATVASCDNEEEMEVEEEGEEEEGEEGEAVQTDEERLEKVVPVPPNPLKSENSLDSSSSTGVMAGATSVVIDPETQVTYVTPSSADASAENLTCPSVDLTSSSVVSIGGGGGDNPGNQILANARVIESADNSKNGSSSNNNKNNEVVVDTKIGAESVTTKLPAKMTIHDSSESSVAASATPTDSSSGNSVILNNQVTSDDSATTGGTAAAAEVAPPVHSSHGDHESSPSPPQQAPLPRQQKQQQQPPPAESSSPDNNNNNNNISSGSSNDGNSPDGSSTLNSKDGAAPNQTASPDAAPRISGKPCEHQSMASGATSTATSTTTTTFSSCSTGSPPLTNNNSNNSGYNSTNTPGAQHVVLVHIQPGEIFAVRVGDQVQHISGPATVRMVSNSGPPLPMPMQVAPGHMVQQIVDEHGILTNVILAPQMPGMPPGSPMTVRCYGGPNNAAQYYSPFNSHYQTQPHPQYNPPHHHGHHAGPAHLHPGVPSSPHMHGPPPSHSCNNLTPSVLPTGPSPPLNSEERIRQRSWYKKCRKTEEGNYYRQPPRRNKNNKTNNNSVNISVNGDIHHQNNMANTPTAASTTENGAELEVERKFFQQMSNIPEPKVKEVEPRSASLIMAPPDFDQSEFEMSTVHVELQLSEKGRDKYRTVYSGPFQEITLKNLKPATEYSLRACSRFEELKGSMTEPVVFKTLCCVPDQPQHPKLANKTKNSLLLKWNAACENGSKISTYSLEYDKGLNNGEFYEVYSGLVKQHRVNYLQAGTKYTFRLAAINSIGKSLFSELTSYCTSGTVPPQPDPPTIATSQINSLNLSWLKRQSDETFTLQMEDETTGHGFLVVYNGPNCSYKVPNLQRNTDYRFRLSAKNEEGPSKWSEIVTYQTLPGPPGIPSKVQVKGKIHAHHFKVTWDPPKDTGGTKVFNYHVEMDDGEGFRNIYNGAELECSCDGLIPGGTYNVHVACSGPGGKSDFSDSISVTTPAVIPGQSQPPKLQGKPKATSLHLRWGPPVTDGGSPITEYIVQMVSPDNTTREVYKGRDTDCVVAGLLPGRPYLFQVKCSNKIGAGPWSESCEVVSGPGVPDAPKCPTVNWKSPHCIQLSWEKPVNNGATITDYRLEWQQKTNLDFTQLYVGPQRKYEIKNLLPATNYSFKVSAINSAGAGPFSSVCRCQTQPSSPAAVVHCKVQTTATDALLKWEEPHNNGSEILSYNIDTGDKQLINITDATEYRLEHLSPDTVYRIRIQAVNAIGPGAFSFAIKVITKSLPPAPPSLECVSAAPNSLKLKWGDGRNPDLIQYQLEINRDDKHFQTVYYGSAHAYKVNRLSELTSYDFRIFAINDAGCGEYSNLYKFSTTKAPPPPLRAPKVSEITVNSCQVEWQGCKSMGADSVIYQLQILCITRGEHEYKSVYRGTETSFSIQNLTPKCDYQIRVSAIRICADGLPDVPGSYSSGNLFSTLAPEPVKPVESRPPSMMKLAKPKALTDQQISLLLLIGFGVLAIVVTWLTQYILSGEG</sequence>
<feature type="domain" description="Fibronectin type-III" evidence="3">
    <location>
        <begin position="1029"/>
        <end position="1121"/>
    </location>
</feature>
<dbReference type="SMART" id="SM00060">
    <property type="entry name" value="FN3"/>
    <property type="match status" value="9"/>
</dbReference>
<feature type="compositionally biased region" description="Polar residues" evidence="1">
    <location>
        <begin position="33"/>
        <end position="43"/>
    </location>
</feature>
<feature type="compositionally biased region" description="Basic and acidic residues" evidence="1">
    <location>
        <begin position="1"/>
        <end position="11"/>
    </location>
</feature>
<feature type="region of interest" description="Disordered" evidence="1">
    <location>
        <begin position="214"/>
        <end position="399"/>
    </location>
</feature>
<feature type="compositionally biased region" description="Polar residues" evidence="1">
    <location>
        <begin position="221"/>
        <end position="245"/>
    </location>
</feature>
<evidence type="ECO:0000256" key="2">
    <source>
        <dbReference type="SAM" id="Phobius"/>
    </source>
</evidence>
<feature type="domain" description="Fibronectin type-III" evidence="3">
    <location>
        <begin position="1400"/>
        <end position="1499"/>
    </location>
</feature>
<dbReference type="RefSeq" id="XP_036367223.1">
    <property type="nucleotide sequence ID" value="XM_036511330.1"/>
</dbReference>
<evidence type="ECO:0000313" key="8">
    <source>
        <dbReference type="RefSeq" id="XP_036367225.1"/>
    </source>
</evidence>
<feature type="region of interest" description="Disordered" evidence="1">
    <location>
        <begin position="506"/>
        <end position="604"/>
    </location>
</feature>
<dbReference type="Gene3D" id="2.60.40.10">
    <property type="entry name" value="Immunoglobulins"/>
    <property type="match status" value="9"/>
</dbReference>
<dbReference type="Proteomes" id="UP000515154">
    <property type="component" value="Linkage group LG19"/>
</dbReference>
<accession>A0A6P7TCK4</accession>
<dbReference type="SUPFAM" id="SSF49265">
    <property type="entry name" value="Fibronectin type III"/>
    <property type="match status" value="5"/>
</dbReference>
<evidence type="ECO:0000313" key="6">
    <source>
        <dbReference type="RefSeq" id="XP_036367223.1"/>
    </source>
</evidence>
<feature type="domain" description="Fibronectin type-III" evidence="3">
    <location>
        <begin position="1308"/>
        <end position="1397"/>
    </location>
</feature>
<gene>
    <name evidence="5 6 7 8" type="primary">LOC115222094</name>
</gene>
<dbReference type="PROSITE" id="PS50853">
    <property type="entry name" value="FN3"/>
    <property type="match status" value="9"/>
</dbReference>
<feature type="compositionally biased region" description="Low complexity" evidence="1">
    <location>
        <begin position="15"/>
        <end position="27"/>
    </location>
</feature>
<evidence type="ECO:0000313" key="5">
    <source>
        <dbReference type="RefSeq" id="XP_029648055.1"/>
    </source>
</evidence>
<feature type="compositionally biased region" description="Low complexity" evidence="1">
    <location>
        <begin position="358"/>
        <end position="399"/>
    </location>
</feature>
<feature type="transmembrane region" description="Helical" evidence="2">
    <location>
        <begin position="1526"/>
        <end position="1549"/>
    </location>
</feature>
<dbReference type="KEGG" id="osn:115222094"/>
<feature type="domain" description="Fibronectin type-III" evidence="3">
    <location>
        <begin position="647"/>
        <end position="742"/>
    </location>
</feature>